<evidence type="ECO:0000313" key="3">
    <source>
        <dbReference type="Proteomes" id="UP000014062"/>
    </source>
</evidence>
<reference evidence="3" key="1">
    <citation type="journal article" date="2013" name="Genome Biol. Evol.">
        <title>The genome sequence of Streptomyces lividans 66 reveals a novel tRNA-dependent peptide biosynthetic system within a metal-related genomic island.</title>
        <authorList>
            <person name="Cruz-Morales P."/>
            <person name="Vijgenboom E."/>
            <person name="Iruegas-Bocardo F."/>
            <person name="Girard G."/>
            <person name="Yanez-Guerra L.A."/>
            <person name="Ramos-Aboites H.E."/>
            <person name="Pernodet J.L."/>
            <person name="Anne J."/>
            <person name="van Wezel G.P."/>
            <person name="Barona-Gomez F."/>
        </authorList>
    </citation>
    <scope>NUCLEOTIDE SEQUENCE [LARGE SCALE GENOMIC DNA]</scope>
    <source>
        <strain evidence="3">1326</strain>
    </source>
</reference>
<sequence length="70" mass="6829">MPRVVVGGRGPGRAGAARAPGAALGRAAARPRWWTSLAGCPPGRHPSDAPVAGGVPESGQDDPFGLCGGS</sequence>
<protein>
    <submittedName>
        <fullName evidence="2">Uncharacterized protein</fullName>
    </submittedName>
</protein>
<feature type="region of interest" description="Disordered" evidence="1">
    <location>
        <begin position="38"/>
        <end position="70"/>
    </location>
</feature>
<gene>
    <name evidence="2" type="ORF">SLI_4352</name>
</gene>
<proteinExistence type="predicted"/>
<dbReference type="AlphaFoldDB" id="A0A7U9DRZ8"/>
<organism evidence="2 3">
    <name type="scientific">Streptomyces lividans 1326</name>
    <dbReference type="NCBI Taxonomy" id="1200984"/>
    <lineage>
        <taxon>Bacteria</taxon>
        <taxon>Bacillati</taxon>
        <taxon>Actinomycetota</taxon>
        <taxon>Actinomycetes</taxon>
        <taxon>Kitasatosporales</taxon>
        <taxon>Streptomycetaceae</taxon>
        <taxon>Streptomyces</taxon>
    </lineage>
</organism>
<accession>A0A7U9DRZ8</accession>
<name>A0A7U9DRZ8_STRLI</name>
<evidence type="ECO:0000313" key="2">
    <source>
        <dbReference type="EMBL" id="EOY49062.1"/>
    </source>
</evidence>
<dbReference type="EMBL" id="CM001889">
    <property type="protein sequence ID" value="EOY49062.1"/>
    <property type="molecule type" value="Genomic_DNA"/>
</dbReference>
<dbReference type="Proteomes" id="UP000014062">
    <property type="component" value="Chromosome"/>
</dbReference>
<evidence type="ECO:0000256" key="1">
    <source>
        <dbReference type="SAM" id="MobiDB-lite"/>
    </source>
</evidence>